<evidence type="ECO:0000256" key="1">
    <source>
        <dbReference type="SAM" id="MobiDB-lite"/>
    </source>
</evidence>
<dbReference type="EMBL" id="QGNW01001290">
    <property type="protein sequence ID" value="RVW47082.1"/>
    <property type="molecule type" value="Genomic_DNA"/>
</dbReference>
<reference evidence="2 3" key="1">
    <citation type="journal article" date="2018" name="PLoS Genet.">
        <title>Population sequencing reveals clonal diversity and ancestral inbreeding in the grapevine cultivar Chardonnay.</title>
        <authorList>
            <person name="Roach M.J."/>
            <person name="Johnson D.L."/>
            <person name="Bohlmann J."/>
            <person name="van Vuuren H.J."/>
            <person name="Jones S.J."/>
            <person name="Pretorius I.S."/>
            <person name="Schmidt S.A."/>
            <person name="Borneman A.R."/>
        </authorList>
    </citation>
    <scope>NUCLEOTIDE SEQUENCE [LARGE SCALE GENOMIC DNA]</scope>
    <source>
        <strain evidence="3">cv. Chardonnay</strain>
        <tissue evidence="2">Leaf</tissue>
    </source>
</reference>
<dbReference type="PANTHER" id="PTHR34222">
    <property type="entry name" value="GAG_PRE-INTEGRS DOMAIN-CONTAINING PROTEIN"/>
    <property type="match status" value="1"/>
</dbReference>
<dbReference type="AlphaFoldDB" id="A0A438EHE2"/>
<sequence>MENEKVFEFLAGLNRDLDDSKRTYCEHCKKTGHTKDTYWTLHGKPADWKPKQPNKTHGHQASTKTQADKTSIENHQSAYSVGFSSDQFAKLYELLSNFKASGQSSISLSSGPLAYKDLSLGKTIVSAKEREGLYYFDEANVSGQCPPTACTSASSPRESELLL</sequence>
<evidence type="ECO:0000313" key="2">
    <source>
        <dbReference type="EMBL" id="RVW47082.1"/>
    </source>
</evidence>
<feature type="region of interest" description="Disordered" evidence="1">
    <location>
        <begin position="44"/>
        <end position="71"/>
    </location>
</feature>
<comment type="caution">
    <text evidence="2">The sequence shown here is derived from an EMBL/GenBank/DDBJ whole genome shotgun (WGS) entry which is preliminary data.</text>
</comment>
<name>A0A438EHE2_VITVI</name>
<dbReference type="Proteomes" id="UP000288805">
    <property type="component" value="Unassembled WGS sequence"/>
</dbReference>
<proteinExistence type="predicted"/>
<dbReference type="PANTHER" id="PTHR34222:SF40">
    <property type="match status" value="1"/>
</dbReference>
<organism evidence="2 3">
    <name type="scientific">Vitis vinifera</name>
    <name type="common">Grape</name>
    <dbReference type="NCBI Taxonomy" id="29760"/>
    <lineage>
        <taxon>Eukaryota</taxon>
        <taxon>Viridiplantae</taxon>
        <taxon>Streptophyta</taxon>
        <taxon>Embryophyta</taxon>
        <taxon>Tracheophyta</taxon>
        <taxon>Spermatophyta</taxon>
        <taxon>Magnoliopsida</taxon>
        <taxon>eudicotyledons</taxon>
        <taxon>Gunneridae</taxon>
        <taxon>Pentapetalae</taxon>
        <taxon>rosids</taxon>
        <taxon>Vitales</taxon>
        <taxon>Vitaceae</taxon>
        <taxon>Viteae</taxon>
        <taxon>Vitis</taxon>
    </lineage>
</organism>
<protein>
    <submittedName>
        <fullName evidence="2">Uncharacterized protein</fullName>
    </submittedName>
</protein>
<accession>A0A438EHE2</accession>
<gene>
    <name evidence="2" type="ORF">CK203_107458</name>
</gene>
<evidence type="ECO:0000313" key="3">
    <source>
        <dbReference type="Proteomes" id="UP000288805"/>
    </source>
</evidence>